<organism evidence="3 4">
    <name type="scientific">Alicyclobacillus cellulosilyticus</name>
    <dbReference type="NCBI Taxonomy" id="1003997"/>
    <lineage>
        <taxon>Bacteria</taxon>
        <taxon>Bacillati</taxon>
        <taxon>Bacillota</taxon>
        <taxon>Bacilli</taxon>
        <taxon>Bacillales</taxon>
        <taxon>Alicyclobacillaceae</taxon>
        <taxon>Alicyclobacillus</taxon>
    </lineage>
</organism>
<protein>
    <recommendedName>
        <fullName evidence="2">Magnesium transporter MgtE intracellular domain-containing protein</fullName>
    </recommendedName>
</protein>
<evidence type="ECO:0000259" key="2">
    <source>
        <dbReference type="Pfam" id="PF03448"/>
    </source>
</evidence>
<dbReference type="Pfam" id="PF03448">
    <property type="entry name" value="MgtE_N"/>
    <property type="match status" value="1"/>
</dbReference>
<dbReference type="AlphaFoldDB" id="A0A917JZP1"/>
<keyword evidence="1" id="KW-0175">Coiled coil</keyword>
<evidence type="ECO:0000256" key="1">
    <source>
        <dbReference type="SAM" id="Coils"/>
    </source>
</evidence>
<dbReference type="EMBL" id="BMOY01000001">
    <property type="protein sequence ID" value="GGI94752.1"/>
    <property type="molecule type" value="Genomic_DNA"/>
</dbReference>
<accession>A0A917JZP1</accession>
<dbReference type="InterPro" id="IPR006668">
    <property type="entry name" value="Mg_transptr_MgtE_intracell_dom"/>
</dbReference>
<keyword evidence="4" id="KW-1185">Reference proteome</keyword>
<reference evidence="3" key="2">
    <citation type="submission" date="2020-09" db="EMBL/GenBank/DDBJ databases">
        <authorList>
            <person name="Sun Q."/>
            <person name="Ohkuma M."/>
        </authorList>
    </citation>
    <scope>NUCLEOTIDE SEQUENCE</scope>
    <source>
        <strain evidence="3">JCM 18487</strain>
    </source>
</reference>
<sequence length="172" mass="18559">MFTVVLVPLLASALMVGVALQVVGVPVWQTIQSWLHPVAKTQPEDVWRAKWRADEVRVQTLTAQLHQAQQQLAALQQERAKLLATNRKLQQALAQRQASLATAKQEARVLQQMDPGAAAQVLDKMSLAAAARAVAQMPPDAAAQVLAALPPAKAQQVLAQSAFVKAQLQTKP</sequence>
<proteinExistence type="predicted"/>
<dbReference type="Gene3D" id="1.25.60.10">
    <property type="entry name" value="MgtE N-terminal domain-like"/>
    <property type="match status" value="1"/>
</dbReference>
<dbReference type="InterPro" id="IPR038076">
    <property type="entry name" value="MgtE_N_sf"/>
</dbReference>
<feature type="coiled-coil region" evidence="1">
    <location>
        <begin position="58"/>
        <end position="106"/>
    </location>
</feature>
<comment type="caution">
    <text evidence="3">The sequence shown here is derived from an EMBL/GenBank/DDBJ whole genome shotgun (WGS) entry which is preliminary data.</text>
</comment>
<evidence type="ECO:0000313" key="4">
    <source>
        <dbReference type="Proteomes" id="UP000637695"/>
    </source>
</evidence>
<gene>
    <name evidence="3" type="ORF">GCM10010885_00340</name>
</gene>
<dbReference type="Proteomes" id="UP000637695">
    <property type="component" value="Unassembled WGS sequence"/>
</dbReference>
<feature type="domain" description="Magnesium transporter MgtE intracellular" evidence="2">
    <location>
        <begin position="88"/>
        <end position="161"/>
    </location>
</feature>
<dbReference type="SUPFAM" id="SSF158791">
    <property type="entry name" value="MgtE N-terminal domain-like"/>
    <property type="match status" value="1"/>
</dbReference>
<name>A0A917JZP1_9BACL</name>
<evidence type="ECO:0000313" key="3">
    <source>
        <dbReference type="EMBL" id="GGI94752.1"/>
    </source>
</evidence>
<reference evidence="3" key="1">
    <citation type="journal article" date="2014" name="Int. J. Syst. Evol. Microbiol.">
        <title>Complete genome sequence of Corynebacterium casei LMG S-19264T (=DSM 44701T), isolated from a smear-ripened cheese.</title>
        <authorList>
            <consortium name="US DOE Joint Genome Institute (JGI-PGF)"/>
            <person name="Walter F."/>
            <person name="Albersmeier A."/>
            <person name="Kalinowski J."/>
            <person name="Ruckert C."/>
        </authorList>
    </citation>
    <scope>NUCLEOTIDE SEQUENCE</scope>
    <source>
        <strain evidence="3">JCM 18487</strain>
    </source>
</reference>